<reference evidence="2 3" key="1">
    <citation type="submission" date="2009-08" db="EMBL/GenBank/DDBJ databases">
        <title>The draft genome of Rhodobacter sp. SW2.</title>
        <authorList>
            <consortium name="US DOE Joint Genome Institute (JGI-PGF)"/>
            <person name="Lucas S."/>
            <person name="Copeland A."/>
            <person name="Lapidus A."/>
            <person name="Glavina del Rio T."/>
            <person name="Tice H."/>
            <person name="Bruce D."/>
            <person name="Goodwin L."/>
            <person name="Pitluck S."/>
            <person name="Larimer F."/>
            <person name="Land M.L."/>
            <person name="Hauser L."/>
            <person name="Emerson D."/>
        </authorList>
    </citation>
    <scope>NUCLEOTIDE SEQUENCE [LARGE SCALE GENOMIC DNA]</scope>
    <source>
        <strain evidence="2 3">SW2</strain>
    </source>
</reference>
<keyword evidence="1" id="KW-1133">Transmembrane helix</keyword>
<feature type="transmembrane region" description="Helical" evidence="1">
    <location>
        <begin position="74"/>
        <end position="91"/>
    </location>
</feature>
<feature type="transmembrane region" description="Helical" evidence="1">
    <location>
        <begin position="111"/>
        <end position="130"/>
    </location>
</feature>
<proteinExistence type="predicted"/>
<organism evidence="2 3">
    <name type="scientific">Rhodobacter ferrooxidans</name>
    <dbReference type="NCBI Taxonomy" id="371731"/>
    <lineage>
        <taxon>Bacteria</taxon>
        <taxon>Pseudomonadati</taxon>
        <taxon>Pseudomonadota</taxon>
        <taxon>Alphaproteobacteria</taxon>
        <taxon>Rhodobacterales</taxon>
        <taxon>Rhodobacter group</taxon>
        <taxon>Rhodobacter</taxon>
    </lineage>
</organism>
<keyword evidence="1" id="KW-0472">Membrane</keyword>
<keyword evidence="3" id="KW-1185">Reference proteome</keyword>
<protein>
    <submittedName>
        <fullName evidence="2">Uncharacterized protein</fullName>
    </submittedName>
</protein>
<evidence type="ECO:0000313" key="2">
    <source>
        <dbReference type="EMBL" id="EEW26272.1"/>
    </source>
</evidence>
<dbReference type="OrthoDB" id="9979277at2"/>
<name>C8RYT4_9RHOB</name>
<dbReference type="STRING" id="371731.Rsw2DRAFT_0962"/>
<gene>
    <name evidence="2" type="ORF">Rsw2DRAFT_0962</name>
</gene>
<dbReference type="RefSeq" id="WP_008028609.1">
    <property type="nucleotide sequence ID" value="NZ_ACYY01000004.1"/>
</dbReference>
<feature type="transmembrane region" description="Helical" evidence="1">
    <location>
        <begin position="43"/>
        <end position="67"/>
    </location>
</feature>
<keyword evidence="1" id="KW-0812">Transmembrane</keyword>
<dbReference type="AlphaFoldDB" id="C8RYT4"/>
<dbReference type="Proteomes" id="UP000010121">
    <property type="component" value="Unassembled WGS sequence"/>
</dbReference>
<comment type="caution">
    <text evidence="2">The sequence shown here is derived from an EMBL/GenBank/DDBJ whole genome shotgun (WGS) entry which is preliminary data.</text>
</comment>
<dbReference type="EMBL" id="ACYY01000004">
    <property type="protein sequence ID" value="EEW26272.1"/>
    <property type="molecule type" value="Genomic_DNA"/>
</dbReference>
<evidence type="ECO:0000313" key="3">
    <source>
        <dbReference type="Proteomes" id="UP000010121"/>
    </source>
</evidence>
<accession>C8RYT4</accession>
<evidence type="ECO:0000256" key="1">
    <source>
        <dbReference type="SAM" id="Phobius"/>
    </source>
</evidence>
<sequence>MRVWVWRGVMLGLAVVAAFFAATLVLPLTTMGDPTYDTAMLRTRWWAGLGVPLLQIAVLGLLGGLAVRRPARGWGILALVCTLAGFGLMWVEQARIIQYGDLRGTAAEAALRLLVSRWATFALALAALLAGGQAWRRERLAAG</sequence>